<dbReference type="SUPFAM" id="SSF57845">
    <property type="entry name" value="B-box zinc-binding domain"/>
    <property type="match status" value="1"/>
</dbReference>
<evidence type="ECO:0000259" key="10">
    <source>
        <dbReference type="PROSITE" id="PS50188"/>
    </source>
</evidence>
<evidence type="ECO:0000256" key="6">
    <source>
        <dbReference type="PROSITE-ProRule" id="PRU00024"/>
    </source>
</evidence>
<dbReference type="InterPro" id="IPR003877">
    <property type="entry name" value="SPRY_dom"/>
</dbReference>
<feature type="domain" description="B30.2/SPRY" evidence="10">
    <location>
        <begin position="359"/>
        <end position="553"/>
    </location>
</feature>
<dbReference type="InterPro" id="IPR001841">
    <property type="entry name" value="Znf_RING"/>
</dbReference>
<dbReference type="SUPFAM" id="SSF57850">
    <property type="entry name" value="RING/U-box"/>
    <property type="match status" value="1"/>
</dbReference>
<evidence type="ECO:0000256" key="1">
    <source>
        <dbReference type="ARBA" id="ARBA00022588"/>
    </source>
</evidence>
<dbReference type="InterPro" id="IPR006574">
    <property type="entry name" value="PRY"/>
</dbReference>
<dbReference type="SMART" id="SM00449">
    <property type="entry name" value="SPRY"/>
    <property type="match status" value="1"/>
</dbReference>
<evidence type="ECO:0000259" key="8">
    <source>
        <dbReference type="PROSITE" id="PS50089"/>
    </source>
</evidence>
<keyword evidence="1" id="KW-0399">Innate immunity</keyword>
<dbReference type="InterPro" id="IPR001870">
    <property type="entry name" value="B30.2/SPRY"/>
</dbReference>
<keyword evidence="5" id="KW-0391">Immunity</keyword>
<dbReference type="GO" id="GO:0008270">
    <property type="term" value="F:zinc ion binding"/>
    <property type="evidence" value="ECO:0007669"/>
    <property type="project" value="UniProtKB-KW"/>
</dbReference>
<dbReference type="SMART" id="SM00336">
    <property type="entry name" value="BBOX"/>
    <property type="match status" value="1"/>
</dbReference>
<dbReference type="SMART" id="SM00184">
    <property type="entry name" value="RING"/>
    <property type="match status" value="1"/>
</dbReference>
<dbReference type="CDD" id="cd19769">
    <property type="entry name" value="Bbox2_TRIM16-like"/>
    <property type="match status" value="1"/>
</dbReference>
<keyword evidence="7" id="KW-0175">Coiled coil</keyword>
<dbReference type="PROSITE" id="PS50089">
    <property type="entry name" value="ZF_RING_2"/>
    <property type="match status" value="1"/>
</dbReference>
<dbReference type="Pfam" id="PF13765">
    <property type="entry name" value="PRY"/>
    <property type="match status" value="1"/>
</dbReference>
<evidence type="ECO:0000256" key="5">
    <source>
        <dbReference type="ARBA" id="ARBA00022859"/>
    </source>
</evidence>
<feature type="domain" description="B box-type" evidence="9">
    <location>
        <begin position="138"/>
        <end position="178"/>
    </location>
</feature>
<dbReference type="GO" id="GO:0005737">
    <property type="term" value="C:cytoplasm"/>
    <property type="evidence" value="ECO:0007669"/>
    <property type="project" value="UniProtKB-ARBA"/>
</dbReference>
<organism evidence="11 12">
    <name type="scientific">Sinocyclocheilus rhinocerous</name>
    <dbReference type="NCBI Taxonomy" id="307959"/>
    <lineage>
        <taxon>Eukaryota</taxon>
        <taxon>Metazoa</taxon>
        <taxon>Chordata</taxon>
        <taxon>Craniata</taxon>
        <taxon>Vertebrata</taxon>
        <taxon>Euteleostomi</taxon>
        <taxon>Actinopterygii</taxon>
        <taxon>Neopterygii</taxon>
        <taxon>Teleostei</taxon>
        <taxon>Ostariophysi</taxon>
        <taxon>Cypriniformes</taxon>
        <taxon>Cyprinidae</taxon>
        <taxon>Cyprininae</taxon>
        <taxon>Sinocyclocheilus</taxon>
    </lineage>
</organism>
<evidence type="ECO:0000256" key="4">
    <source>
        <dbReference type="ARBA" id="ARBA00022833"/>
    </source>
</evidence>
<sequence length="553" mass="63475">MSLFDQFCCSVCLEVLWEPVTIPCGHSYCMECIKGYWRKCELKAEFSCPQCRRTFSPRPALSRNTILADIVEKLRRTGIQDAGGKAADVECDVCTGKKHRAVRFCVKCQMFYCEMHLKPHNERNRGRMHPLTEVTKQLLKRICSRHNKLRDVYCRTDQQSICSLCFKDGHKGHSVVSVMEERMEIQVTNTVEKSVNCTKLHKILTCMVFKQKHLEERSAQAVEDDSEKIFIRLLRSVERKHLEVKELIRGEERTALGQTEKLLERLNQQIVEHRRGEAELEALSNTEDHIHFLQNYKTLCAPPDAGGRPSIDVHPYFSLLILRKALAELRDKVNEVCDRESTKIAELGEYRNTDSQVHRHLQQTEPRTRGDFLQYCCDLTLDPNTANSFLRLSGDLAEVTTDHEPQPYPDHPERFISWAQVSCTEGLSGRGYWEVEWGGGEGVSIAVSYRTGENIDQKLGCNSKSWSFDFSDSLCLFRHNKFSVEIHTPMPHRVGVYLDHRAGTLAFYCISLAEDTMTLLHREQTTFAQPLYPGFWVGLGSTLKLCRTLSFSA</sequence>
<dbReference type="PROSITE" id="PS50188">
    <property type="entry name" value="B302_SPRY"/>
    <property type="match status" value="1"/>
</dbReference>
<dbReference type="Gene3D" id="3.30.40.10">
    <property type="entry name" value="Zinc/RING finger domain, C3HC4 (zinc finger)"/>
    <property type="match status" value="1"/>
</dbReference>
<gene>
    <name evidence="11" type="primary">ftr87</name>
</gene>
<accession>A0A673L8C5</accession>
<feature type="domain" description="RING-type" evidence="8">
    <location>
        <begin position="9"/>
        <end position="52"/>
    </location>
</feature>
<feature type="coiled-coil region" evidence="7">
    <location>
        <begin position="256"/>
        <end position="283"/>
    </location>
</feature>
<dbReference type="Ensembl" id="ENSSRHT00000074272.1">
    <property type="protein sequence ID" value="ENSSRHP00000072291.1"/>
    <property type="gene ID" value="ENSSRHG00000035956.1"/>
</dbReference>
<dbReference type="InterPro" id="IPR051051">
    <property type="entry name" value="E3_ubiq-ligase_TRIM/RNF"/>
</dbReference>
<evidence type="ECO:0000313" key="12">
    <source>
        <dbReference type="Proteomes" id="UP000472270"/>
    </source>
</evidence>
<dbReference type="Pfam" id="PF15227">
    <property type="entry name" value="zf-C3HC4_4"/>
    <property type="match status" value="1"/>
</dbReference>
<name>A0A673L8C5_9TELE</name>
<dbReference type="PANTHER" id="PTHR25465">
    <property type="entry name" value="B-BOX DOMAIN CONTAINING"/>
    <property type="match status" value="1"/>
</dbReference>
<dbReference type="Proteomes" id="UP000472270">
    <property type="component" value="Unassembled WGS sequence"/>
</dbReference>
<reference evidence="11" key="1">
    <citation type="submission" date="2025-08" db="UniProtKB">
        <authorList>
            <consortium name="Ensembl"/>
        </authorList>
    </citation>
    <scope>IDENTIFICATION</scope>
</reference>
<keyword evidence="2" id="KW-0479">Metal-binding</keyword>
<dbReference type="CDD" id="cd16040">
    <property type="entry name" value="SPRY_PRY_SNTX"/>
    <property type="match status" value="1"/>
</dbReference>
<dbReference type="Gene3D" id="4.10.830.40">
    <property type="match status" value="1"/>
</dbReference>
<dbReference type="PROSITE" id="PS00518">
    <property type="entry name" value="ZF_RING_1"/>
    <property type="match status" value="1"/>
</dbReference>
<dbReference type="AlphaFoldDB" id="A0A673L8C5"/>
<reference evidence="11" key="2">
    <citation type="submission" date="2025-09" db="UniProtKB">
        <authorList>
            <consortium name="Ensembl"/>
        </authorList>
    </citation>
    <scope>IDENTIFICATION</scope>
</reference>
<dbReference type="InterPro" id="IPR003879">
    <property type="entry name" value="Butyrophylin_SPRY"/>
</dbReference>
<dbReference type="InterPro" id="IPR043136">
    <property type="entry name" value="B30.2/SPRY_sf"/>
</dbReference>
<keyword evidence="3 6" id="KW-0863">Zinc-finger</keyword>
<dbReference type="PROSITE" id="PS50119">
    <property type="entry name" value="ZF_BBOX"/>
    <property type="match status" value="1"/>
</dbReference>
<proteinExistence type="predicted"/>
<dbReference type="Pfam" id="PF25600">
    <property type="entry name" value="TRIM_CC"/>
    <property type="match status" value="1"/>
</dbReference>
<keyword evidence="12" id="KW-1185">Reference proteome</keyword>
<dbReference type="Pfam" id="PF00643">
    <property type="entry name" value="zf-B_box"/>
    <property type="match status" value="1"/>
</dbReference>
<dbReference type="Gene3D" id="3.30.160.60">
    <property type="entry name" value="Classic Zinc Finger"/>
    <property type="match status" value="1"/>
</dbReference>
<dbReference type="SUPFAM" id="SSF49899">
    <property type="entry name" value="Concanavalin A-like lectins/glucanases"/>
    <property type="match status" value="1"/>
</dbReference>
<evidence type="ECO:0000259" key="9">
    <source>
        <dbReference type="PROSITE" id="PS50119"/>
    </source>
</evidence>
<dbReference type="InterPro" id="IPR058030">
    <property type="entry name" value="TRIM8/14/16/25/29/45/65_CC"/>
</dbReference>
<evidence type="ECO:0000256" key="3">
    <source>
        <dbReference type="ARBA" id="ARBA00022771"/>
    </source>
</evidence>
<dbReference type="InterPro" id="IPR013083">
    <property type="entry name" value="Znf_RING/FYVE/PHD"/>
</dbReference>
<dbReference type="GO" id="GO:0045087">
    <property type="term" value="P:innate immune response"/>
    <property type="evidence" value="ECO:0007669"/>
    <property type="project" value="UniProtKB-KW"/>
</dbReference>
<dbReference type="InterPro" id="IPR017907">
    <property type="entry name" value="Znf_RING_CS"/>
</dbReference>
<dbReference type="Pfam" id="PF00622">
    <property type="entry name" value="SPRY"/>
    <property type="match status" value="1"/>
</dbReference>
<evidence type="ECO:0000256" key="2">
    <source>
        <dbReference type="ARBA" id="ARBA00022723"/>
    </source>
</evidence>
<evidence type="ECO:0000313" key="11">
    <source>
        <dbReference type="Ensembl" id="ENSSRHP00000072291.1"/>
    </source>
</evidence>
<dbReference type="SMART" id="SM00589">
    <property type="entry name" value="PRY"/>
    <property type="match status" value="1"/>
</dbReference>
<dbReference type="InterPro" id="IPR013320">
    <property type="entry name" value="ConA-like_dom_sf"/>
</dbReference>
<dbReference type="Gene3D" id="2.60.120.920">
    <property type="match status" value="1"/>
</dbReference>
<evidence type="ECO:0000256" key="7">
    <source>
        <dbReference type="SAM" id="Coils"/>
    </source>
</evidence>
<dbReference type="InterPro" id="IPR000315">
    <property type="entry name" value="Znf_B-box"/>
</dbReference>
<dbReference type="PANTHER" id="PTHR25465:SF14">
    <property type="entry name" value="E3 UBIQUITIN-PROTEIN LIGASE TRIM65"/>
    <property type="match status" value="1"/>
</dbReference>
<protein>
    <submittedName>
        <fullName evidence="11">Tripartite motif-containing protein 16-like</fullName>
    </submittedName>
</protein>
<keyword evidence="4" id="KW-0862">Zinc</keyword>
<dbReference type="PRINTS" id="PR01407">
    <property type="entry name" value="BUTYPHLNCDUF"/>
</dbReference>